<dbReference type="GO" id="GO:0003700">
    <property type="term" value="F:DNA-binding transcription factor activity"/>
    <property type="evidence" value="ECO:0007669"/>
    <property type="project" value="InterPro"/>
</dbReference>
<evidence type="ECO:0000256" key="1">
    <source>
        <dbReference type="ARBA" id="ARBA00004123"/>
    </source>
</evidence>
<dbReference type="PANTHER" id="PTHR22952">
    <property type="entry name" value="CAMP-RESPONSE ELEMENT BINDING PROTEIN-RELATED"/>
    <property type="match status" value="1"/>
</dbReference>
<dbReference type="GO" id="GO:0045893">
    <property type="term" value="P:positive regulation of DNA-templated transcription"/>
    <property type="evidence" value="ECO:0007669"/>
    <property type="project" value="InterPro"/>
</dbReference>
<dbReference type="AlphaFoldDB" id="A0AAD7PSC2"/>
<reference evidence="4" key="1">
    <citation type="journal article" date="2023" name="Science">
        <title>Elucidation of the pathway for biosynthesis of saponin adjuvants from the soapbark tree.</title>
        <authorList>
            <person name="Reed J."/>
            <person name="Orme A."/>
            <person name="El-Demerdash A."/>
            <person name="Owen C."/>
            <person name="Martin L.B.B."/>
            <person name="Misra R.C."/>
            <person name="Kikuchi S."/>
            <person name="Rejzek M."/>
            <person name="Martin A.C."/>
            <person name="Harkess A."/>
            <person name="Leebens-Mack J."/>
            <person name="Louveau T."/>
            <person name="Stephenson M.J."/>
            <person name="Osbourn A."/>
        </authorList>
    </citation>
    <scope>NUCLEOTIDE SEQUENCE</scope>
    <source>
        <strain evidence="4">S10</strain>
    </source>
</reference>
<evidence type="ECO:0000313" key="4">
    <source>
        <dbReference type="EMBL" id="KAJ7965652.1"/>
    </source>
</evidence>
<accession>A0AAD7PSC2</accession>
<keyword evidence="3" id="KW-0539">Nucleus</keyword>
<evidence type="ECO:0000313" key="5">
    <source>
        <dbReference type="Proteomes" id="UP001163823"/>
    </source>
</evidence>
<keyword evidence="2" id="KW-0238">DNA-binding</keyword>
<dbReference type="Proteomes" id="UP001163823">
    <property type="component" value="Chromosome 6"/>
</dbReference>
<evidence type="ECO:0000256" key="3">
    <source>
        <dbReference type="ARBA" id="ARBA00023242"/>
    </source>
</evidence>
<organism evidence="4 5">
    <name type="scientific">Quillaja saponaria</name>
    <name type="common">Soap bark tree</name>
    <dbReference type="NCBI Taxonomy" id="32244"/>
    <lineage>
        <taxon>Eukaryota</taxon>
        <taxon>Viridiplantae</taxon>
        <taxon>Streptophyta</taxon>
        <taxon>Embryophyta</taxon>
        <taxon>Tracheophyta</taxon>
        <taxon>Spermatophyta</taxon>
        <taxon>Magnoliopsida</taxon>
        <taxon>eudicotyledons</taxon>
        <taxon>Gunneridae</taxon>
        <taxon>Pentapetalae</taxon>
        <taxon>rosids</taxon>
        <taxon>fabids</taxon>
        <taxon>Fabales</taxon>
        <taxon>Quillajaceae</taxon>
        <taxon>Quillaja</taxon>
    </lineage>
</organism>
<name>A0AAD7PSC2_QUISA</name>
<sequence>MDSRTMVSPNRAEGQKFPPLVRQSFLYNLTLDEVQSQLGNSGKSLYSMKLDELLKNVISAESGQLVQNPSAASLFLGNLNMNGTLSKKTVDEVWKEIVNHNHVNTGDNQLVQQATEFGGNDP</sequence>
<proteinExistence type="predicted"/>
<dbReference type="GO" id="GO:0005634">
    <property type="term" value="C:nucleus"/>
    <property type="evidence" value="ECO:0007669"/>
    <property type="project" value="UniProtKB-SubCell"/>
</dbReference>
<dbReference type="KEGG" id="qsa:O6P43_015255"/>
<protein>
    <submittedName>
        <fullName evidence="4">Abscisic acid-insensitive 5-like protein 2</fullName>
    </submittedName>
</protein>
<comment type="caution">
    <text evidence="4">The sequence shown here is derived from an EMBL/GenBank/DDBJ whole genome shotgun (WGS) entry which is preliminary data.</text>
</comment>
<dbReference type="InterPro" id="IPR043452">
    <property type="entry name" value="BZIP46-like"/>
</dbReference>
<evidence type="ECO:0000256" key="2">
    <source>
        <dbReference type="ARBA" id="ARBA00023125"/>
    </source>
</evidence>
<gene>
    <name evidence="4" type="ORF">O6P43_015255</name>
</gene>
<keyword evidence="5" id="KW-1185">Reference proteome</keyword>
<dbReference type="GO" id="GO:0003677">
    <property type="term" value="F:DNA binding"/>
    <property type="evidence" value="ECO:0007669"/>
    <property type="project" value="UniProtKB-KW"/>
</dbReference>
<comment type="subcellular location">
    <subcellularLocation>
        <location evidence="1">Nucleus</location>
    </subcellularLocation>
</comment>
<dbReference type="PANTHER" id="PTHR22952:SF404">
    <property type="entry name" value="BZIP DOMAIN-CONTAINING PROTEIN"/>
    <property type="match status" value="1"/>
</dbReference>
<dbReference type="EMBL" id="JARAOO010000006">
    <property type="protein sequence ID" value="KAJ7965652.1"/>
    <property type="molecule type" value="Genomic_DNA"/>
</dbReference>